<proteinExistence type="predicted"/>
<feature type="compositionally biased region" description="Basic and acidic residues" evidence="1">
    <location>
        <begin position="269"/>
        <end position="278"/>
    </location>
</feature>
<feature type="transmembrane region" description="Helical" evidence="2">
    <location>
        <begin position="72"/>
        <end position="95"/>
    </location>
</feature>
<keyword evidence="4" id="KW-1185">Reference proteome</keyword>
<keyword evidence="2" id="KW-0812">Transmembrane</keyword>
<feature type="region of interest" description="Disordered" evidence="1">
    <location>
        <begin position="251"/>
        <end position="278"/>
    </location>
</feature>
<dbReference type="EMBL" id="KV460288">
    <property type="protein sequence ID" value="OBT91502.1"/>
    <property type="molecule type" value="Genomic_DNA"/>
</dbReference>
<keyword evidence="2" id="KW-0472">Membrane</keyword>
<feature type="transmembrane region" description="Helical" evidence="2">
    <location>
        <begin position="116"/>
        <end position="136"/>
    </location>
</feature>
<evidence type="ECO:0000256" key="2">
    <source>
        <dbReference type="SAM" id="Phobius"/>
    </source>
</evidence>
<name>A0A1B8G6P9_9PEZI</name>
<dbReference type="OrthoDB" id="419711at2759"/>
<evidence type="ECO:0000256" key="1">
    <source>
        <dbReference type="SAM" id="MobiDB-lite"/>
    </source>
</evidence>
<sequence length="278" mass="31938">MSALRRIFSLSPDLFDSSHRFETSWLITPWALFFFRAFFSFYAFFVLIFNLIFTGVQPSYGGSEAASLSFSYFTILTYWGLAFYFLFASLHTLSYARHGTPLLAHFPRPLQALHSLLYTTIICYPFLVTIVYWAVLYSSWFPTPYPRWTNISQHALNSLFALFELIIPRTSRPPWIHLPFLILILALYLALAYLTHYTRGIYVYSFLDPGNGRGMLAGYVLGIAAGIVVIFLLVQGAVWVRKWGTERKMGREGRFHGGRSKGQGDAELEATRQWEDKA</sequence>
<dbReference type="RefSeq" id="XP_018125235.1">
    <property type="nucleotide sequence ID" value="XM_018279902.2"/>
</dbReference>
<gene>
    <name evidence="3" type="ORF">VE01_10504</name>
</gene>
<evidence type="ECO:0000313" key="3">
    <source>
        <dbReference type="EMBL" id="OBT91502.1"/>
    </source>
</evidence>
<dbReference type="GO" id="GO:0016020">
    <property type="term" value="C:membrane"/>
    <property type="evidence" value="ECO:0007669"/>
    <property type="project" value="TreeGrafter"/>
</dbReference>
<reference evidence="3 4" key="1">
    <citation type="submission" date="2016-03" db="EMBL/GenBank/DDBJ databases">
        <title>Comparative genomics of Pseudogymnoascus destructans, the fungus causing white-nose syndrome of bats.</title>
        <authorList>
            <person name="Palmer J.M."/>
            <person name="Drees K.P."/>
            <person name="Foster J.T."/>
            <person name="Lindner D.L."/>
        </authorList>
    </citation>
    <scope>NUCLEOTIDE SEQUENCE [LARGE SCALE GENOMIC DNA]</scope>
    <source>
        <strain evidence="3 4">UAMH 10579</strain>
    </source>
</reference>
<feature type="transmembrane region" description="Helical" evidence="2">
    <location>
        <begin position="148"/>
        <end position="166"/>
    </location>
</feature>
<dbReference type="AlphaFoldDB" id="A0A1B8G6P9"/>
<evidence type="ECO:0000313" key="4">
    <source>
        <dbReference type="Proteomes" id="UP000091956"/>
    </source>
</evidence>
<dbReference type="Proteomes" id="UP000091956">
    <property type="component" value="Unassembled WGS sequence"/>
</dbReference>
<dbReference type="PANTHER" id="PTHR12242:SF1">
    <property type="entry name" value="MYND-TYPE DOMAIN-CONTAINING PROTEIN"/>
    <property type="match status" value="1"/>
</dbReference>
<reference evidence="4" key="2">
    <citation type="journal article" date="2018" name="Nat. Commun.">
        <title>Extreme sensitivity to ultraviolet light in the fungal pathogen causing white-nose syndrome of bats.</title>
        <authorList>
            <person name="Palmer J.M."/>
            <person name="Drees K.P."/>
            <person name="Foster J.T."/>
            <person name="Lindner D.L."/>
        </authorList>
    </citation>
    <scope>NUCLEOTIDE SEQUENCE [LARGE SCALE GENOMIC DNA]</scope>
    <source>
        <strain evidence="4">UAMH 10579</strain>
    </source>
</reference>
<protein>
    <recommendedName>
        <fullName evidence="5">FAR-17a/AIG1-like protein</fullName>
    </recommendedName>
</protein>
<feature type="transmembrane region" description="Helical" evidence="2">
    <location>
        <begin position="178"/>
        <end position="196"/>
    </location>
</feature>
<evidence type="ECO:0008006" key="5">
    <source>
        <dbReference type="Google" id="ProtNLM"/>
    </source>
</evidence>
<feature type="transmembrane region" description="Helical" evidence="2">
    <location>
        <begin position="216"/>
        <end position="240"/>
    </location>
</feature>
<dbReference type="GeneID" id="28843890"/>
<dbReference type="STRING" id="342668.A0A1B8G6P9"/>
<dbReference type="PANTHER" id="PTHR12242">
    <property type="entry name" value="OS02G0130600 PROTEIN-RELATED"/>
    <property type="match status" value="1"/>
</dbReference>
<accession>A0A1B8G6P9</accession>
<keyword evidence="2" id="KW-1133">Transmembrane helix</keyword>
<organism evidence="3 4">
    <name type="scientific">Pseudogymnoascus verrucosus</name>
    <dbReference type="NCBI Taxonomy" id="342668"/>
    <lineage>
        <taxon>Eukaryota</taxon>
        <taxon>Fungi</taxon>
        <taxon>Dikarya</taxon>
        <taxon>Ascomycota</taxon>
        <taxon>Pezizomycotina</taxon>
        <taxon>Leotiomycetes</taxon>
        <taxon>Thelebolales</taxon>
        <taxon>Thelebolaceae</taxon>
        <taxon>Pseudogymnoascus</taxon>
    </lineage>
</organism>
<feature type="transmembrane region" description="Helical" evidence="2">
    <location>
        <begin position="30"/>
        <end position="52"/>
    </location>
</feature>